<gene>
    <name evidence="2" type="ORF">PPERSA_10781</name>
</gene>
<evidence type="ECO:0000313" key="3">
    <source>
        <dbReference type="Proteomes" id="UP000054937"/>
    </source>
</evidence>
<dbReference type="Proteomes" id="UP000054937">
    <property type="component" value="Unassembled WGS sequence"/>
</dbReference>
<sequence length="492" mass="58179">MNYNNTNNNSVQSQIYSYKDILQVNDIKGTNPRQMARSRNFGQDEFLGQQIQHHPQYKNRMSSLGLKIRNPLFNDYYYKNDNNENQFQNPSSYYKSPATAKPIMYGASQQILNYQKSPPQTQQGKLQQNQPILDLSKNENLRFKIPKIENKDYPYGRCPDNYSVGVKNLGSQKRTDTYQSNFGQNFSSIYQAPGYDKEQFQSQIQQQQAQQNKRSQSQVNLKNQFLDQNQNWQNVQQEGVRNSSVITNNINNIQGELSRETNFFNNQNNQRPNIKQDIAKAENKAGIQQQYEPQQYQQNQQFNAATQNQILNQQNQNQNKSNMDKIIQYSDQQGPLREESRNSIYHENFGYKNISNRYIQNNSMKHIPRDSHIYNTKPYQDSKQISNSNYMNNNQNIYQANEQDNEQPYDARRMYNSQVQRNKEYKPLNIISMKRHQQFLTQDNPNWKQDYDRQQFSQWNGSKQDIKNLIKEKNVRMQNKTPFSTSNGEYGV</sequence>
<dbReference type="InParanoid" id="A0A0V0QDJ8"/>
<proteinExistence type="predicted"/>
<feature type="region of interest" description="Disordered" evidence="1">
    <location>
        <begin position="197"/>
        <end position="218"/>
    </location>
</feature>
<name>A0A0V0QDJ8_PSEPJ</name>
<comment type="caution">
    <text evidence="2">The sequence shown here is derived from an EMBL/GenBank/DDBJ whole genome shotgun (WGS) entry which is preliminary data.</text>
</comment>
<feature type="compositionally biased region" description="Low complexity" evidence="1">
    <location>
        <begin position="200"/>
        <end position="218"/>
    </location>
</feature>
<accession>A0A0V0QDJ8</accession>
<evidence type="ECO:0000313" key="2">
    <source>
        <dbReference type="EMBL" id="KRX00282.1"/>
    </source>
</evidence>
<dbReference type="EMBL" id="LDAU01000194">
    <property type="protein sequence ID" value="KRX00282.1"/>
    <property type="molecule type" value="Genomic_DNA"/>
</dbReference>
<organism evidence="2 3">
    <name type="scientific">Pseudocohnilembus persalinus</name>
    <name type="common">Ciliate</name>
    <dbReference type="NCBI Taxonomy" id="266149"/>
    <lineage>
        <taxon>Eukaryota</taxon>
        <taxon>Sar</taxon>
        <taxon>Alveolata</taxon>
        <taxon>Ciliophora</taxon>
        <taxon>Intramacronucleata</taxon>
        <taxon>Oligohymenophorea</taxon>
        <taxon>Scuticociliatia</taxon>
        <taxon>Philasterida</taxon>
        <taxon>Pseudocohnilembidae</taxon>
        <taxon>Pseudocohnilembus</taxon>
    </lineage>
</organism>
<evidence type="ECO:0000256" key="1">
    <source>
        <dbReference type="SAM" id="MobiDB-lite"/>
    </source>
</evidence>
<keyword evidence="3" id="KW-1185">Reference proteome</keyword>
<dbReference type="AlphaFoldDB" id="A0A0V0QDJ8"/>
<protein>
    <submittedName>
        <fullName evidence="2">Uncharacterized protein</fullName>
    </submittedName>
</protein>
<reference evidence="2 3" key="1">
    <citation type="journal article" date="2015" name="Sci. Rep.">
        <title>Genome of the facultative scuticociliatosis pathogen Pseudocohnilembus persalinus provides insight into its virulence through horizontal gene transfer.</title>
        <authorList>
            <person name="Xiong J."/>
            <person name="Wang G."/>
            <person name="Cheng J."/>
            <person name="Tian M."/>
            <person name="Pan X."/>
            <person name="Warren A."/>
            <person name="Jiang C."/>
            <person name="Yuan D."/>
            <person name="Miao W."/>
        </authorList>
    </citation>
    <scope>NUCLEOTIDE SEQUENCE [LARGE SCALE GENOMIC DNA]</scope>
    <source>
        <strain evidence="2">36N120E</strain>
    </source>
</reference>